<dbReference type="GO" id="GO:0005737">
    <property type="term" value="C:cytoplasm"/>
    <property type="evidence" value="ECO:0007669"/>
    <property type="project" value="TreeGrafter"/>
</dbReference>
<accession>A0A4R1K5N4</accession>
<dbReference type="OrthoDB" id="9788221at2"/>
<evidence type="ECO:0000313" key="4">
    <source>
        <dbReference type="EMBL" id="TCK59505.1"/>
    </source>
</evidence>
<reference evidence="4 5" key="1">
    <citation type="submission" date="2019-03" db="EMBL/GenBank/DDBJ databases">
        <title>Genomic Encyclopedia of Type Strains, Phase IV (KMG-IV): sequencing the most valuable type-strain genomes for metagenomic binning, comparative biology and taxonomic classification.</title>
        <authorList>
            <person name="Goeker M."/>
        </authorList>
    </citation>
    <scope>NUCLEOTIDE SEQUENCE [LARGE SCALE GENOMIC DNA]</scope>
    <source>
        <strain evidence="4 5">DSM 24984</strain>
    </source>
</reference>
<dbReference type="NCBIfam" id="TIGR00654">
    <property type="entry name" value="PhzF_family"/>
    <property type="match status" value="1"/>
</dbReference>
<sequence length="261" mass="28787">MTDIRFYQVDAFTGNVFGGNPAGVCPLAEELPDELMQKIAAENNLSETAFIFSREGRLHIRWFTPETEVDLCGHATLASAHVMFHHEGFTGQILEFQSKSGALRVKNKGDILELDFPVAKYEKCEEPAGLAEALGCKPAEVYASADYLAVFESDQDIINMKPDFRALKNIPLRGVIVTAKGSNCDFVSRFFGPNVGIDEDPVTGSAHTLLTPYWTERLNKKLLTARQVSKRGGLLFCTLDYDRVLIAGRCADYLKGTISIG</sequence>
<dbReference type="Gene3D" id="3.10.310.10">
    <property type="entry name" value="Diaminopimelate Epimerase, Chain A, domain 1"/>
    <property type="match status" value="2"/>
</dbReference>
<name>A0A4R1K5N4_9BACT</name>
<proteinExistence type="inferred from homology"/>
<organism evidence="4 5">
    <name type="scientific">Seleniivibrio woodruffii</name>
    <dbReference type="NCBI Taxonomy" id="1078050"/>
    <lineage>
        <taxon>Bacteria</taxon>
        <taxon>Pseudomonadati</taxon>
        <taxon>Deferribacterota</taxon>
        <taxon>Deferribacteres</taxon>
        <taxon>Deferribacterales</taxon>
        <taxon>Geovibrionaceae</taxon>
        <taxon>Seleniivibrio</taxon>
    </lineage>
</organism>
<dbReference type="AlphaFoldDB" id="A0A4R1K5N4"/>
<dbReference type="Pfam" id="PF02567">
    <property type="entry name" value="PhzC-PhzF"/>
    <property type="match status" value="1"/>
</dbReference>
<dbReference type="Proteomes" id="UP000294614">
    <property type="component" value="Unassembled WGS sequence"/>
</dbReference>
<dbReference type="PANTHER" id="PTHR13774">
    <property type="entry name" value="PHENAZINE BIOSYNTHESIS PROTEIN"/>
    <property type="match status" value="1"/>
</dbReference>
<evidence type="ECO:0000256" key="2">
    <source>
        <dbReference type="ARBA" id="ARBA00023235"/>
    </source>
</evidence>
<protein>
    <submittedName>
        <fullName evidence="4">PhzF family phenazine biosynthesis protein</fullName>
    </submittedName>
</protein>
<dbReference type="InterPro" id="IPR003719">
    <property type="entry name" value="Phenazine_PhzF-like"/>
</dbReference>
<dbReference type="RefSeq" id="WP_132874412.1">
    <property type="nucleotide sequence ID" value="NZ_JAJUHT010000008.1"/>
</dbReference>
<comment type="caution">
    <text evidence="4">The sequence shown here is derived from an EMBL/GenBank/DDBJ whole genome shotgun (WGS) entry which is preliminary data.</text>
</comment>
<gene>
    <name evidence="4" type="ORF">C8D98_2439</name>
</gene>
<evidence type="ECO:0000256" key="3">
    <source>
        <dbReference type="PIRSR" id="PIRSR016184-1"/>
    </source>
</evidence>
<dbReference type="SUPFAM" id="SSF54506">
    <property type="entry name" value="Diaminopimelate epimerase-like"/>
    <property type="match status" value="1"/>
</dbReference>
<dbReference type="PIRSF" id="PIRSF016184">
    <property type="entry name" value="PhzC_PhzF"/>
    <property type="match status" value="1"/>
</dbReference>
<evidence type="ECO:0000256" key="1">
    <source>
        <dbReference type="ARBA" id="ARBA00008270"/>
    </source>
</evidence>
<evidence type="ECO:0000313" key="5">
    <source>
        <dbReference type="Proteomes" id="UP000294614"/>
    </source>
</evidence>
<dbReference type="PANTHER" id="PTHR13774:SF17">
    <property type="entry name" value="PHENAZINE BIOSYNTHESIS-LIKE DOMAIN-CONTAINING PROTEIN"/>
    <property type="match status" value="1"/>
</dbReference>
<feature type="active site" evidence="3">
    <location>
        <position position="47"/>
    </location>
</feature>
<dbReference type="GO" id="GO:0016853">
    <property type="term" value="F:isomerase activity"/>
    <property type="evidence" value="ECO:0007669"/>
    <property type="project" value="UniProtKB-KW"/>
</dbReference>
<comment type="similarity">
    <text evidence="1">Belongs to the PhzF family.</text>
</comment>
<keyword evidence="5" id="KW-1185">Reference proteome</keyword>
<dbReference type="EMBL" id="SMGG01000006">
    <property type="protein sequence ID" value="TCK59505.1"/>
    <property type="molecule type" value="Genomic_DNA"/>
</dbReference>
<keyword evidence="2" id="KW-0413">Isomerase</keyword>